<evidence type="ECO:0000313" key="2">
    <source>
        <dbReference type="EMBL" id="SKA22398.1"/>
    </source>
</evidence>
<dbReference type="OrthoDB" id="2372367at2"/>
<dbReference type="InterPro" id="IPR024514">
    <property type="entry name" value="DUF3388"/>
</dbReference>
<organism evidence="2 3">
    <name type="scientific">Carboxydocella sporoproducens DSM 16521</name>
    <dbReference type="NCBI Taxonomy" id="1121270"/>
    <lineage>
        <taxon>Bacteria</taxon>
        <taxon>Bacillati</taxon>
        <taxon>Bacillota</taxon>
        <taxon>Clostridia</taxon>
        <taxon>Eubacteriales</taxon>
        <taxon>Clostridiales Family XVI. Incertae Sedis</taxon>
        <taxon>Carboxydocella</taxon>
    </lineage>
</organism>
<name>A0A1T4S370_9FIRM</name>
<gene>
    <name evidence="2" type="ORF">SAMN02745885_02398</name>
</gene>
<protein>
    <recommendedName>
        <fullName evidence="1">DUF3388 domain-containing protein</fullName>
    </recommendedName>
</protein>
<evidence type="ECO:0000313" key="3">
    <source>
        <dbReference type="Proteomes" id="UP000189933"/>
    </source>
</evidence>
<dbReference type="Pfam" id="PF11868">
    <property type="entry name" value="DUF3388"/>
    <property type="match status" value="1"/>
</dbReference>
<dbReference type="AlphaFoldDB" id="A0A1T4S370"/>
<accession>A0A1T4S370</accession>
<dbReference type="Proteomes" id="UP000189933">
    <property type="component" value="Unassembled WGS sequence"/>
</dbReference>
<reference evidence="3" key="1">
    <citation type="submission" date="2017-02" db="EMBL/GenBank/DDBJ databases">
        <authorList>
            <person name="Varghese N."/>
            <person name="Submissions S."/>
        </authorList>
    </citation>
    <scope>NUCLEOTIDE SEQUENCE [LARGE SCALE GENOMIC DNA]</scope>
    <source>
        <strain evidence="3">DSM 16521</strain>
    </source>
</reference>
<dbReference type="SUPFAM" id="SSF55021">
    <property type="entry name" value="ACT-like"/>
    <property type="match status" value="1"/>
</dbReference>
<dbReference type="RefSeq" id="WP_078666388.1">
    <property type="nucleotide sequence ID" value="NZ_FUXM01000041.1"/>
</dbReference>
<evidence type="ECO:0000259" key="1">
    <source>
        <dbReference type="Pfam" id="PF11868"/>
    </source>
</evidence>
<proteinExistence type="predicted"/>
<sequence length="251" mass="28441">MSKKYFEYLNLDNRPGLLGDIATLIGLYKINILQVSGVSGNWRCFLLEGEDQALEAFFQAAARIPSIQVLAWRKPLFLDYLAVKHGQKIQPVKSEPATYQFTRNDIGVMIDFLGEIIEKQSPILIGLRGKPRVGKTESAIAACVYANKRWTLVSSSLLRQTIRESLGNIDNEHIYLIDGIITYTRGGYKHKELVLELVRNYTCVVEHPDFLVNHGLLTWSDFAYLVELRATPTEEINYEDIALSINAFDLS</sequence>
<keyword evidence="3" id="KW-1185">Reference proteome</keyword>
<feature type="domain" description="DUF3388" evidence="1">
    <location>
        <begin position="70"/>
        <end position="242"/>
    </location>
</feature>
<dbReference type="InterPro" id="IPR045865">
    <property type="entry name" value="ACT-like_dom_sf"/>
</dbReference>
<dbReference type="EMBL" id="FUXM01000041">
    <property type="protein sequence ID" value="SKA22398.1"/>
    <property type="molecule type" value="Genomic_DNA"/>
</dbReference>